<feature type="compositionally biased region" description="Polar residues" evidence="1">
    <location>
        <begin position="221"/>
        <end position="240"/>
    </location>
</feature>
<feature type="compositionally biased region" description="Low complexity" evidence="1">
    <location>
        <begin position="127"/>
        <end position="139"/>
    </location>
</feature>
<dbReference type="AlphaFoldDB" id="A0AAD4QQW2"/>
<proteinExistence type="predicted"/>
<feature type="region of interest" description="Disordered" evidence="1">
    <location>
        <begin position="151"/>
        <end position="318"/>
    </location>
</feature>
<dbReference type="Proteomes" id="UP001203297">
    <property type="component" value="Unassembled WGS sequence"/>
</dbReference>
<feature type="compositionally biased region" description="Low complexity" evidence="1">
    <location>
        <begin position="241"/>
        <end position="256"/>
    </location>
</feature>
<feature type="region of interest" description="Disordered" evidence="1">
    <location>
        <begin position="1"/>
        <end position="139"/>
    </location>
</feature>
<feature type="compositionally biased region" description="Pro residues" evidence="1">
    <location>
        <begin position="184"/>
        <end position="193"/>
    </location>
</feature>
<protein>
    <submittedName>
        <fullName evidence="2">Uncharacterized protein</fullName>
    </submittedName>
</protein>
<reference evidence="2" key="1">
    <citation type="journal article" date="2022" name="New Phytol.">
        <title>Evolutionary transition to the ectomycorrhizal habit in the genomes of a hyperdiverse lineage of mushroom-forming fungi.</title>
        <authorList>
            <person name="Looney B."/>
            <person name="Miyauchi S."/>
            <person name="Morin E."/>
            <person name="Drula E."/>
            <person name="Courty P.E."/>
            <person name="Kohler A."/>
            <person name="Kuo A."/>
            <person name="LaButti K."/>
            <person name="Pangilinan J."/>
            <person name="Lipzen A."/>
            <person name="Riley R."/>
            <person name="Andreopoulos W."/>
            <person name="He G."/>
            <person name="Johnson J."/>
            <person name="Nolan M."/>
            <person name="Tritt A."/>
            <person name="Barry K.W."/>
            <person name="Grigoriev I.V."/>
            <person name="Nagy L.G."/>
            <person name="Hibbett D."/>
            <person name="Henrissat B."/>
            <person name="Matheny P.B."/>
            <person name="Labbe J."/>
            <person name="Martin F.M."/>
        </authorList>
    </citation>
    <scope>NUCLEOTIDE SEQUENCE</scope>
    <source>
        <strain evidence="2">BPL690</strain>
    </source>
</reference>
<gene>
    <name evidence="2" type="ORF">B0F90DRAFT_1815170</name>
</gene>
<feature type="compositionally biased region" description="Basic and acidic residues" evidence="1">
    <location>
        <begin position="103"/>
        <end position="119"/>
    </location>
</feature>
<feature type="compositionally biased region" description="Polar residues" evidence="1">
    <location>
        <begin position="65"/>
        <end position="75"/>
    </location>
</feature>
<comment type="caution">
    <text evidence="2">The sequence shown here is derived from an EMBL/GenBank/DDBJ whole genome shotgun (WGS) entry which is preliminary data.</text>
</comment>
<feature type="compositionally biased region" description="Pro residues" evidence="1">
    <location>
        <begin position="275"/>
        <end position="287"/>
    </location>
</feature>
<name>A0AAD4QQW2_9AGAM</name>
<evidence type="ECO:0000313" key="3">
    <source>
        <dbReference type="Proteomes" id="UP001203297"/>
    </source>
</evidence>
<accession>A0AAD4QQW2</accession>
<keyword evidence="3" id="KW-1185">Reference proteome</keyword>
<feature type="compositionally biased region" description="Low complexity" evidence="1">
    <location>
        <begin position="208"/>
        <end position="220"/>
    </location>
</feature>
<evidence type="ECO:0000313" key="2">
    <source>
        <dbReference type="EMBL" id="KAI0305566.1"/>
    </source>
</evidence>
<evidence type="ECO:0000256" key="1">
    <source>
        <dbReference type="SAM" id="MobiDB-lite"/>
    </source>
</evidence>
<organism evidence="2 3">
    <name type="scientific">Multifurca ochricompacta</name>
    <dbReference type="NCBI Taxonomy" id="376703"/>
    <lineage>
        <taxon>Eukaryota</taxon>
        <taxon>Fungi</taxon>
        <taxon>Dikarya</taxon>
        <taxon>Basidiomycota</taxon>
        <taxon>Agaricomycotina</taxon>
        <taxon>Agaricomycetes</taxon>
        <taxon>Russulales</taxon>
        <taxon>Russulaceae</taxon>
        <taxon>Multifurca</taxon>
    </lineage>
</organism>
<dbReference type="EMBL" id="WTXG01000005">
    <property type="protein sequence ID" value="KAI0305566.1"/>
    <property type="molecule type" value="Genomic_DNA"/>
</dbReference>
<sequence length="348" mass="37463">MSLVLVASPRRLSPEPLPSLPPSPDEEDLGWRVPWSYGDDSDDQNDSNTSDRLQRAKGKGKGTEHQPNPSSSYANSGRDEVSQWPSPGGNTEAYPPTTDEEADTRRVQENLKRWEIAERQRRKVARDSLASTSSSVVVDVARRATSFWSRHVPHSSADGGGRHRALQTSEDNVHLDDIAASPSPSAPPSPSSSPRPNHPRTGPYTRAGDPFSDPPGSSSSLFINAQPVATNIGPSASSVEPQASASAIALPSSPHSVANFGTPRATRIVSAPAPLDLPKPRSPPPRTATPHAKRPPEPFPRPTSRMSRSTVDDDDEKPARWWTDWLCGCSEGPDRGGEVQAGRTNPLE</sequence>